<keyword evidence="6 8" id="KW-0472">Membrane</keyword>
<evidence type="ECO:0000256" key="1">
    <source>
        <dbReference type="ARBA" id="ARBA00004651"/>
    </source>
</evidence>
<evidence type="ECO:0000256" key="2">
    <source>
        <dbReference type="ARBA" id="ARBA00022448"/>
    </source>
</evidence>
<evidence type="ECO:0000256" key="8">
    <source>
        <dbReference type="SAM" id="Phobius"/>
    </source>
</evidence>
<keyword evidence="2" id="KW-0813">Transport</keyword>
<evidence type="ECO:0000256" key="6">
    <source>
        <dbReference type="ARBA" id="ARBA00023136"/>
    </source>
</evidence>
<feature type="transmembrane region" description="Helical" evidence="8">
    <location>
        <begin position="42"/>
        <end position="63"/>
    </location>
</feature>
<dbReference type="EMBL" id="BAAAYK010000038">
    <property type="protein sequence ID" value="GAA3358117.1"/>
    <property type="molecule type" value="Genomic_DNA"/>
</dbReference>
<feature type="transmembrane region" description="Helical" evidence="8">
    <location>
        <begin position="75"/>
        <end position="96"/>
    </location>
</feature>
<comment type="subcellular location">
    <subcellularLocation>
        <location evidence="1">Cell membrane</location>
        <topology evidence="1">Multi-pass membrane protein</topology>
    </subcellularLocation>
</comment>
<keyword evidence="10" id="KW-1185">Reference proteome</keyword>
<dbReference type="SUPFAM" id="SSF103473">
    <property type="entry name" value="MFS general substrate transporter"/>
    <property type="match status" value="1"/>
</dbReference>
<evidence type="ECO:0000313" key="9">
    <source>
        <dbReference type="EMBL" id="GAA3358117.1"/>
    </source>
</evidence>
<reference evidence="10" key="1">
    <citation type="journal article" date="2019" name="Int. J. Syst. Evol. Microbiol.">
        <title>The Global Catalogue of Microorganisms (GCM) 10K type strain sequencing project: providing services to taxonomists for standard genome sequencing and annotation.</title>
        <authorList>
            <consortium name="The Broad Institute Genomics Platform"/>
            <consortium name="The Broad Institute Genome Sequencing Center for Infectious Disease"/>
            <person name="Wu L."/>
            <person name="Ma J."/>
        </authorList>
    </citation>
    <scope>NUCLEOTIDE SEQUENCE [LARGE SCALE GENOMIC DNA]</scope>
    <source>
        <strain evidence="10">JCM 9687</strain>
    </source>
</reference>
<feature type="transmembrane region" description="Helical" evidence="8">
    <location>
        <begin position="373"/>
        <end position="390"/>
    </location>
</feature>
<comment type="caution">
    <text evidence="9">The sequence shown here is derived from an EMBL/GenBank/DDBJ whole genome shotgun (WGS) entry which is preliminary data.</text>
</comment>
<dbReference type="Gene3D" id="1.20.1250.20">
    <property type="entry name" value="MFS general substrate transporter like domains"/>
    <property type="match status" value="1"/>
</dbReference>
<gene>
    <name evidence="9" type="ORF">GCM10020366_28940</name>
</gene>
<keyword evidence="5 8" id="KW-1133">Transmembrane helix</keyword>
<feature type="transmembrane region" description="Helical" evidence="8">
    <location>
        <begin position="102"/>
        <end position="122"/>
    </location>
</feature>
<feature type="transmembrane region" description="Helical" evidence="8">
    <location>
        <begin position="207"/>
        <end position="231"/>
    </location>
</feature>
<dbReference type="PANTHER" id="PTHR23513">
    <property type="entry name" value="INTEGRAL MEMBRANE EFFLUX PROTEIN-RELATED"/>
    <property type="match status" value="1"/>
</dbReference>
<feature type="region of interest" description="Disordered" evidence="7">
    <location>
        <begin position="411"/>
        <end position="469"/>
    </location>
</feature>
<sequence length="469" mass="48653">MFQALRHRNYRRWATADFVSVTGAWMQNLGLNWLVLTKTGSASLLGLSLLFQAVPALLLGPWAGTVADRWPARRVLVVTQSLHVLLALALAGAAMWDAPLAVIYGSAVLTGLVTVFDGPALGRFGSQLVPRDTLGNALGLGSILSSGGRILGMSLAGALVAFTGEPMLFVLNAASFAGVIAVICLVREDEMFSLAESPPERSGVKEGARYVLGSGPLLVLFALTFVLSSLGRNYQVTMAAMSEGPLGAGPVGYSVLSVVFAVGTVIGGFLAASRQELTLRLLLVMAVATSVLQAVAGSASNLVVFALVLLPIAAGAVVIDTAASTRMQLDSAEEMRGRVLAAKGMVTAASGAVGGPVLGWLSEHSGPGRALEVAGLATVAATALAWSRFAKMRERRELPAHVKWVRLADVRTEDPAPGRTPEPAAGTGPPRGPRNQRPVHRRIAGGLRAGGRRARTGSAEPAVPAAAER</sequence>
<dbReference type="Pfam" id="PF05977">
    <property type="entry name" value="MFS_3"/>
    <property type="match status" value="1"/>
</dbReference>
<dbReference type="PANTHER" id="PTHR23513:SF11">
    <property type="entry name" value="STAPHYLOFERRIN A TRANSPORTER"/>
    <property type="match status" value="1"/>
</dbReference>
<dbReference type="Proteomes" id="UP001500483">
    <property type="component" value="Unassembled WGS sequence"/>
</dbReference>
<protein>
    <submittedName>
        <fullName evidence="9">MFS transporter</fullName>
    </submittedName>
</protein>
<dbReference type="InterPro" id="IPR036259">
    <property type="entry name" value="MFS_trans_sf"/>
</dbReference>
<accession>A0ABP6RPN2</accession>
<feature type="transmembrane region" description="Helical" evidence="8">
    <location>
        <begin position="340"/>
        <end position="361"/>
    </location>
</feature>
<feature type="transmembrane region" description="Helical" evidence="8">
    <location>
        <begin position="167"/>
        <end position="186"/>
    </location>
</feature>
<feature type="compositionally biased region" description="Low complexity" evidence="7">
    <location>
        <begin position="417"/>
        <end position="428"/>
    </location>
</feature>
<evidence type="ECO:0000313" key="10">
    <source>
        <dbReference type="Proteomes" id="UP001500483"/>
    </source>
</evidence>
<feature type="transmembrane region" description="Helical" evidence="8">
    <location>
        <begin position="134"/>
        <end position="161"/>
    </location>
</feature>
<feature type="transmembrane region" description="Helical" evidence="8">
    <location>
        <begin position="279"/>
        <end position="296"/>
    </location>
</feature>
<feature type="transmembrane region" description="Helical" evidence="8">
    <location>
        <begin position="302"/>
        <end position="319"/>
    </location>
</feature>
<keyword evidence="4 8" id="KW-0812">Transmembrane</keyword>
<keyword evidence="3" id="KW-1003">Cell membrane</keyword>
<dbReference type="InterPro" id="IPR010290">
    <property type="entry name" value="TM_effector"/>
</dbReference>
<proteinExistence type="predicted"/>
<evidence type="ECO:0000256" key="4">
    <source>
        <dbReference type="ARBA" id="ARBA00022692"/>
    </source>
</evidence>
<evidence type="ECO:0000256" key="3">
    <source>
        <dbReference type="ARBA" id="ARBA00022475"/>
    </source>
</evidence>
<dbReference type="CDD" id="cd06173">
    <property type="entry name" value="MFS_MefA_like"/>
    <property type="match status" value="1"/>
</dbReference>
<evidence type="ECO:0000256" key="5">
    <source>
        <dbReference type="ARBA" id="ARBA00022989"/>
    </source>
</evidence>
<evidence type="ECO:0000256" key="7">
    <source>
        <dbReference type="SAM" id="MobiDB-lite"/>
    </source>
</evidence>
<organism evidence="9 10">
    <name type="scientific">Saccharopolyspora gregorii</name>
    <dbReference type="NCBI Taxonomy" id="33914"/>
    <lineage>
        <taxon>Bacteria</taxon>
        <taxon>Bacillati</taxon>
        <taxon>Actinomycetota</taxon>
        <taxon>Actinomycetes</taxon>
        <taxon>Pseudonocardiales</taxon>
        <taxon>Pseudonocardiaceae</taxon>
        <taxon>Saccharopolyspora</taxon>
    </lineage>
</organism>
<feature type="transmembrane region" description="Helical" evidence="8">
    <location>
        <begin position="251"/>
        <end position="272"/>
    </location>
</feature>
<name>A0ABP6RPN2_9PSEU</name>
<feature type="transmembrane region" description="Helical" evidence="8">
    <location>
        <begin position="12"/>
        <end position="36"/>
    </location>
</feature>